<evidence type="ECO:0000256" key="7">
    <source>
        <dbReference type="HAMAP-Rule" id="MF_01217"/>
    </source>
</evidence>
<dbReference type="Proteomes" id="UP000798808">
    <property type="component" value="Unassembled WGS sequence"/>
</dbReference>
<dbReference type="PROSITE" id="PS50075">
    <property type="entry name" value="CARRIER"/>
    <property type="match status" value="1"/>
</dbReference>
<keyword evidence="3 7" id="KW-0597">Phosphoprotein</keyword>
<evidence type="ECO:0000256" key="3">
    <source>
        <dbReference type="ARBA" id="ARBA00022553"/>
    </source>
</evidence>
<evidence type="ECO:0000256" key="5">
    <source>
        <dbReference type="ARBA" id="ARBA00023098"/>
    </source>
</evidence>
<comment type="subcellular location">
    <subcellularLocation>
        <location evidence="7">Cytoplasm</location>
    </subcellularLocation>
</comment>
<dbReference type="SUPFAM" id="SSF47336">
    <property type="entry name" value="ACP-like"/>
    <property type="match status" value="1"/>
</dbReference>
<dbReference type="InterPro" id="IPR006162">
    <property type="entry name" value="Ppantetheine_attach_site"/>
</dbReference>
<keyword evidence="7" id="KW-0963">Cytoplasm</keyword>
<keyword evidence="4 7" id="KW-0276">Fatty acid metabolism</keyword>
<dbReference type="HAMAP" id="MF_01217">
    <property type="entry name" value="Acyl_carrier"/>
    <property type="match status" value="1"/>
</dbReference>
<name>A0ABW9RTQ1_9BACT</name>
<evidence type="ECO:0000256" key="4">
    <source>
        <dbReference type="ARBA" id="ARBA00022832"/>
    </source>
</evidence>
<keyword evidence="5 7" id="KW-0443">Lipid metabolism</keyword>
<evidence type="ECO:0000256" key="2">
    <source>
        <dbReference type="ARBA" id="ARBA00022516"/>
    </source>
</evidence>
<feature type="domain" description="Carrier" evidence="8">
    <location>
        <begin position="9"/>
        <end position="84"/>
    </location>
</feature>
<dbReference type="InterPro" id="IPR003231">
    <property type="entry name" value="ACP"/>
</dbReference>
<dbReference type="Gene3D" id="1.10.1200.10">
    <property type="entry name" value="ACP-like"/>
    <property type="match status" value="1"/>
</dbReference>
<dbReference type="InterPro" id="IPR009081">
    <property type="entry name" value="PP-bd_ACP"/>
</dbReference>
<evidence type="ECO:0000313" key="9">
    <source>
        <dbReference type="EMBL" id="MTI27436.1"/>
    </source>
</evidence>
<dbReference type="RefSeq" id="WP_155174436.1">
    <property type="nucleotide sequence ID" value="NZ_BAAAFL010000012.1"/>
</dbReference>
<dbReference type="PANTHER" id="PTHR20863:SF76">
    <property type="entry name" value="CARRIER DOMAIN-CONTAINING PROTEIN"/>
    <property type="match status" value="1"/>
</dbReference>
<keyword evidence="6 7" id="KW-0275">Fatty acid biosynthesis</keyword>
<comment type="caution">
    <text evidence="9">The sequence shown here is derived from an EMBL/GenBank/DDBJ whole genome shotgun (WGS) entry which is preliminary data.</text>
</comment>
<dbReference type="NCBIfam" id="NF002148">
    <property type="entry name" value="PRK00982.1-2"/>
    <property type="match status" value="1"/>
</dbReference>
<dbReference type="InterPro" id="IPR036736">
    <property type="entry name" value="ACP-like_sf"/>
</dbReference>
<evidence type="ECO:0000256" key="6">
    <source>
        <dbReference type="ARBA" id="ARBA00023160"/>
    </source>
</evidence>
<proteinExistence type="inferred from homology"/>
<protein>
    <recommendedName>
        <fullName evidence="7">Acyl carrier protein</fullName>
        <shortName evidence="7">ACP</shortName>
    </recommendedName>
</protein>
<comment type="pathway">
    <text evidence="7">Lipid metabolism; fatty acid biosynthesis.</text>
</comment>
<gene>
    <name evidence="7" type="primary">acpP</name>
    <name evidence="9" type="ORF">E1163_20945</name>
</gene>
<keyword evidence="2 7" id="KW-0444">Lipid biosynthesis</keyword>
<evidence type="ECO:0000259" key="8">
    <source>
        <dbReference type="PROSITE" id="PS50075"/>
    </source>
</evidence>
<reference evidence="9 10" key="1">
    <citation type="submission" date="2019-02" db="EMBL/GenBank/DDBJ databases">
        <authorList>
            <person name="Goldberg S.R."/>
            <person name="Haltli B.A."/>
            <person name="Correa H."/>
            <person name="Russell K.G."/>
        </authorList>
    </citation>
    <scope>NUCLEOTIDE SEQUENCE [LARGE SCALE GENOMIC DNA]</scope>
    <source>
        <strain evidence="9 10">JCM 16186</strain>
    </source>
</reference>
<keyword evidence="1 7" id="KW-0596">Phosphopantetheine</keyword>
<dbReference type="EMBL" id="SMLW01000627">
    <property type="protein sequence ID" value="MTI27436.1"/>
    <property type="molecule type" value="Genomic_DNA"/>
</dbReference>
<feature type="modified residue" description="O-(pantetheine 4'-phosphoryl)serine" evidence="7">
    <location>
        <position position="44"/>
    </location>
</feature>
<dbReference type="PANTHER" id="PTHR20863">
    <property type="entry name" value="ACYL CARRIER PROTEIN"/>
    <property type="match status" value="1"/>
</dbReference>
<dbReference type="PROSITE" id="PS00012">
    <property type="entry name" value="PHOSPHOPANTETHEINE"/>
    <property type="match status" value="1"/>
</dbReference>
<comment type="function">
    <text evidence="7">Carrier of the growing fatty acid chain in fatty acid biosynthesis.</text>
</comment>
<keyword evidence="10" id="KW-1185">Reference proteome</keyword>
<accession>A0ABW9RTQ1</accession>
<comment type="PTM">
    <text evidence="7">4'-phosphopantetheine is transferred from CoA to a specific serine of apo-ACP by AcpS. This modification is essential for activity because fatty acids are bound in thioester linkage to the sulfhydryl of the prosthetic group.</text>
</comment>
<sequence length="88" mass="9952">METLIEHKVRILSEVRDILTKDVGIMESEISMDCDLLKDLGLDSLDLADLVFRLEVRFNIRIKDEDMAGIKTIGDIVDYLDTVINPGS</sequence>
<organism evidence="9 10">
    <name type="scientific">Fulvivirga kasyanovii</name>
    <dbReference type="NCBI Taxonomy" id="396812"/>
    <lineage>
        <taxon>Bacteria</taxon>
        <taxon>Pseudomonadati</taxon>
        <taxon>Bacteroidota</taxon>
        <taxon>Cytophagia</taxon>
        <taxon>Cytophagales</taxon>
        <taxon>Fulvivirgaceae</taxon>
        <taxon>Fulvivirga</taxon>
    </lineage>
</organism>
<comment type="similarity">
    <text evidence="7">Belongs to the acyl carrier protein (ACP) family.</text>
</comment>
<evidence type="ECO:0000256" key="1">
    <source>
        <dbReference type="ARBA" id="ARBA00022450"/>
    </source>
</evidence>
<dbReference type="Pfam" id="PF00550">
    <property type="entry name" value="PP-binding"/>
    <property type="match status" value="1"/>
</dbReference>
<evidence type="ECO:0000313" key="10">
    <source>
        <dbReference type="Proteomes" id="UP000798808"/>
    </source>
</evidence>